<dbReference type="Proteomes" id="UP000199520">
    <property type="component" value="Unassembled WGS sequence"/>
</dbReference>
<evidence type="ECO:0000256" key="1">
    <source>
        <dbReference type="SAM" id="Phobius"/>
    </source>
</evidence>
<dbReference type="STRING" id="1123291.SAMN04490355_102536"/>
<name>A0A1I4LK58_9FIRM</name>
<dbReference type="RefSeq" id="WP_090938443.1">
    <property type="nucleotide sequence ID" value="NZ_FOTS01000025.1"/>
</dbReference>
<keyword evidence="1" id="KW-1133">Transmembrane helix</keyword>
<dbReference type="EMBL" id="FOTS01000025">
    <property type="protein sequence ID" value="SFL91246.1"/>
    <property type="molecule type" value="Genomic_DNA"/>
</dbReference>
<feature type="transmembrane region" description="Helical" evidence="1">
    <location>
        <begin position="21"/>
        <end position="43"/>
    </location>
</feature>
<proteinExistence type="predicted"/>
<evidence type="ECO:0000313" key="3">
    <source>
        <dbReference type="Proteomes" id="UP000199520"/>
    </source>
</evidence>
<accession>A0A1I4LK58</accession>
<reference evidence="3" key="1">
    <citation type="submission" date="2016-10" db="EMBL/GenBank/DDBJ databases">
        <authorList>
            <person name="Varghese N."/>
            <person name="Submissions S."/>
        </authorList>
    </citation>
    <scope>NUCLEOTIDE SEQUENCE [LARGE SCALE GENOMIC DNA]</scope>
    <source>
        <strain evidence="3">DSM 13327</strain>
    </source>
</reference>
<dbReference type="AlphaFoldDB" id="A0A1I4LK58"/>
<gene>
    <name evidence="2" type="ORF">SAMN04490355_102536</name>
</gene>
<sequence length="44" mass="4720">MAKGMGKRAHHRQDMRNLNKTALTIGGILGAASLLAVIISLLYN</sequence>
<protein>
    <submittedName>
        <fullName evidence="2">Uncharacterized protein</fullName>
    </submittedName>
</protein>
<keyword evidence="1" id="KW-0812">Transmembrane</keyword>
<organism evidence="2 3">
    <name type="scientific">Pelosinus propionicus DSM 13327</name>
    <dbReference type="NCBI Taxonomy" id="1123291"/>
    <lineage>
        <taxon>Bacteria</taxon>
        <taxon>Bacillati</taxon>
        <taxon>Bacillota</taxon>
        <taxon>Negativicutes</taxon>
        <taxon>Selenomonadales</taxon>
        <taxon>Sporomusaceae</taxon>
        <taxon>Pelosinus</taxon>
    </lineage>
</organism>
<evidence type="ECO:0000313" key="2">
    <source>
        <dbReference type="EMBL" id="SFL91246.1"/>
    </source>
</evidence>
<keyword evidence="3" id="KW-1185">Reference proteome</keyword>
<keyword evidence="1" id="KW-0472">Membrane</keyword>